<evidence type="ECO:0000256" key="1">
    <source>
        <dbReference type="SAM" id="Phobius"/>
    </source>
</evidence>
<reference evidence="2 3" key="1">
    <citation type="submission" date="2011-09" db="EMBL/GenBank/DDBJ databases">
        <title>The Genome Sequence of Bacillus smithii 7_3_47FAA.</title>
        <authorList>
            <consortium name="The Broad Institute Genome Sequencing Platform"/>
            <person name="Earl A."/>
            <person name="Ward D."/>
            <person name="Feldgarden M."/>
            <person name="Gevers D."/>
            <person name="Daigneault M."/>
            <person name="Strauss J."/>
            <person name="Allen-Vercoe E."/>
            <person name="Young S.K."/>
            <person name="Zeng Q."/>
            <person name="Gargeya S."/>
            <person name="Fitzgerald M."/>
            <person name="Haas B."/>
            <person name="Abouelleil A."/>
            <person name="Alvarado L."/>
            <person name="Arachchi H.M."/>
            <person name="Berlin A."/>
            <person name="Brown A."/>
            <person name="Chapman S.B."/>
            <person name="Chen Z."/>
            <person name="Dunbar C."/>
            <person name="Freedman E."/>
            <person name="Gearin G."/>
            <person name="Goldberg J."/>
            <person name="Griggs A."/>
            <person name="Gujja S."/>
            <person name="Heiman D."/>
            <person name="Howarth C."/>
            <person name="Larson L."/>
            <person name="Lui A."/>
            <person name="MacDonald P.J.P."/>
            <person name="Montmayeur A."/>
            <person name="Murphy C."/>
            <person name="Neiman D."/>
            <person name="Pearson M."/>
            <person name="Priest M."/>
            <person name="Roberts A."/>
            <person name="Saif S."/>
            <person name="Shea T."/>
            <person name="Shenoy N."/>
            <person name="Sisk P."/>
            <person name="Stolte C."/>
            <person name="Sykes S."/>
            <person name="Wortman J."/>
            <person name="Nusbaum C."/>
            <person name="Birren B."/>
        </authorList>
    </citation>
    <scope>NUCLEOTIDE SEQUENCE [LARGE SCALE GENOMIC DNA]</scope>
    <source>
        <strain evidence="2 3">7_3_47FAA</strain>
    </source>
</reference>
<dbReference type="Pfam" id="PF04341">
    <property type="entry name" value="DUF485"/>
    <property type="match status" value="1"/>
</dbReference>
<dbReference type="RefSeq" id="WP_003354225.1">
    <property type="nucleotide sequence ID" value="NZ_JH414754.1"/>
</dbReference>
<dbReference type="PANTHER" id="PTHR38441">
    <property type="entry name" value="INTEGRAL MEMBRANE PROTEIN-RELATED"/>
    <property type="match status" value="1"/>
</dbReference>
<dbReference type="EMBL" id="ACWF01000100">
    <property type="protein sequence ID" value="EHL77992.1"/>
    <property type="molecule type" value="Genomic_DNA"/>
</dbReference>
<dbReference type="AlphaFoldDB" id="G9QLH7"/>
<dbReference type="HOGENOM" id="CLU_123372_3_0_9"/>
<name>G9QLH7_9BACI</name>
<evidence type="ECO:0000313" key="2">
    <source>
        <dbReference type="EMBL" id="EHL77992.1"/>
    </source>
</evidence>
<dbReference type="PANTHER" id="PTHR38441:SF1">
    <property type="entry name" value="MEMBRANE PROTEIN"/>
    <property type="match status" value="1"/>
</dbReference>
<comment type="caution">
    <text evidence="2">The sequence shown here is derived from an EMBL/GenBank/DDBJ whole genome shotgun (WGS) entry which is preliminary data.</text>
</comment>
<dbReference type="PATRIC" id="fig|665952.3.peg.1903"/>
<keyword evidence="1" id="KW-1133">Transmembrane helix</keyword>
<evidence type="ECO:0000313" key="3">
    <source>
        <dbReference type="Proteomes" id="UP000011747"/>
    </source>
</evidence>
<keyword evidence="1" id="KW-0472">Membrane</keyword>
<keyword evidence="3" id="KW-1185">Reference proteome</keyword>
<feature type="transmembrane region" description="Helical" evidence="1">
    <location>
        <begin position="38"/>
        <end position="59"/>
    </location>
</feature>
<proteinExistence type="predicted"/>
<organism evidence="2 3">
    <name type="scientific">Bacillus smithii 7_3_47FAA</name>
    <dbReference type="NCBI Taxonomy" id="665952"/>
    <lineage>
        <taxon>Bacteria</taxon>
        <taxon>Bacillati</taxon>
        <taxon>Bacillota</taxon>
        <taxon>Bacilli</taxon>
        <taxon>Bacillales</taxon>
        <taxon>Bacillaceae</taxon>
        <taxon>Bacillus</taxon>
    </lineage>
</organism>
<accession>G9QLH7</accession>
<feature type="transmembrane region" description="Helical" evidence="1">
    <location>
        <begin position="71"/>
        <end position="93"/>
    </location>
</feature>
<protein>
    <recommendedName>
        <fullName evidence="4">DUF485 domain-containing protein</fullName>
    </recommendedName>
</protein>
<sequence>MENKELQSSSPLESTTIDYEKIAASEPFQHLVKSKRKFLVPLTVFFLVFYFALPFLTSFTKMLNHYAIGDISWAWIFAFAQFIMTWTLCTVYVKKANKFDDMAGNILEEYKNKGSNV</sequence>
<dbReference type="InterPro" id="IPR007436">
    <property type="entry name" value="DUF485"/>
</dbReference>
<evidence type="ECO:0008006" key="4">
    <source>
        <dbReference type="Google" id="ProtNLM"/>
    </source>
</evidence>
<dbReference type="Proteomes" id="UP000011747">
    <property type="component" value="Unassembled WGS sequence"/>
</dbReference>
<gene>
    <name evidence="2" type="ORF">HMPREF1015_02632</name>
</gene>
<keyword evidence="1" id="KW-0812">Transmembrane</keyword>